<keyword evidence="3" id="KW-1185">Reference proteome</keyword>
<evidence type="ECO:0000256" key="1">
    <source>
        <dbReference type="SAM" id="MobiDB-lite"/>
    </source>
</evidence>
<dbReference type="AlphaFoldDB" id="A0A409YIH7"/>
<accession>A0A409YIH7</accession>
<gene>
    <name evidence="2" type="ORF">CVT26_009611</name>
</gene>
<evidence type="ECO:0000313" key="3">
    <source>
        <dbReference type="Proteomes" id="UP000284706"/>
    </source>
</evidence>
<feature type="compositionally biased region" description="Polar residues" evidence="1">
    <location>
        <begin position="70"/>
        <end position="92"/>
    </location>
</feature>
<protein>
    <submittedName>
        <fullName evidence="2">Uncharacterized protein</fullName>
    </submittedName>
</protein>
<feature type="compositionally biased region" description="Low complexity" evidence="1">
    <location>
        <begin position="26"/>
        <end position="38"/>
    </location>
</feature>
<feature type="region of interest" description="Disordered" evidence="1">
    <location>
        <begin position="1"/>
        <end position="52"/>
    </location>
</feature>
<comment type="caution">
    <text evidence="2">The sequence shown here is derived from an EMBL/GenBank/DDBJ whole genome shotgun (WGS) entry which is preliminary data.</text>
</comment>
<dbReference type="Proteomes" id="UP000284706">
    <property type="component" value="Unassembled WGS sequence"/>
</dbReference>
<dbReference type="InParanoid" id="A0A409YIH7"/>
<organism evidence="2 3">
    <name type="scientific">Gymnopilus dilepis</name>
    <dbReference type="NCBI Taxonomy" id="231916"/>
    <lineage>
        <taxon>Eukaryota</taxon>
        <taxon>Fungi</taxon>
        <taxon>Dikarya</taxon>
        <taxon>Basidiomycota</taxon>
        <taxon>Agaricomycotina</taxon>
        <taxon>Agaricomycetes</taxon>
        <taxon>Agaricomycetidae</taxon>
        <taxon>Agaricales</taxon>
        <taxon>Agaricineae</taxon>
        <taxon>Hymenogastraceae</taxon>
        <taxon>Gymnopilus</taxon>
    </lineage>
</organism>
<sequence length="104" mass="10724">MAGRRKPVVDDGPPQALLPAAELRSEPVSEGESEVVSPLDADDSMFEPSGVDRIRSSVPALVTRRAAGSVQPNASTASVPSRVTRSRASGYTATEGGVDCDPSS</sequence>
<reference evidence="2 3" key="1">
    <citation type="journal article" date="2018" name="Evol. Lett.">
        <title>Horizontal gene cluster transfer increased hallucinogenic mushroom diversity.</title>
        <authorList>
            <person name="Reynolds H.T."/>
            <person name="Vijayakumar V."/>
            <person name="Gluck-Thaler E."/>
            <person name="Korotkin H.B."/>
            <person name="Matheny P.B."/>
            <person name="Slot J.C."/>
        </authorList>
    </citation>
    <scope>NUCLEOTIDE SEQUENCE [LARGE SCALE GENOMIC DNA]</scope>
    <source>
        <strain evidence="2 3">SRW20</strain>
    </source>
</reference>
<evidence type="ECO:0000313" key="2">
    <source>
        <dbReference type="EMBL" id="PPR02794.1"/>
    </source>
</evidence>
<feature type="region of interest" description="Disordered" evidence="1">
    <location>
        <begin position="65"/>
        <end position="104"/>
    </location>
</feature>
<proteinExistence type="predicted"/>
<dbReference type="EMBL" id="NHYE01000817">
    <property type="protein sequence ID" value="PPR02794.1"/>
    <property type="molecule type" value="Genomic_DNA"/>
</dbReference>
<name>A0A409YIH7_9AGAR</name>